<evidence type="ECO:0000256" key="3">
    <source>
        <dbReference type="ARBA" id="ARBA00022448"/>
    </source>
</evidence>
<dbReference type="VEuPathDB" id="VectorBase:ASTEI20_042442"/>
<evidence type="ECO:0000313" key="7">
    <source>
        <dbReference type="EnsemblMetazoa" id="ASTEI01266-PA"/>
    </source>
</evidence>
<dbReference type="VEuPathDB" id="VectorBase:ASTEI01266"/>
<reference evidence="7" key="2">
    <citation type="submission" date="2020-05" db="UniProtKB">
        <authorList>
            <consortium name="EnsemblMetazoa"/>
        </authorList>
    </citation>
    <scope>IDENTIFICATION</scope>
    <source>
        <strain evidence="7">Indian</strain>
    </source>
</reference>
<dbReference type="PANTHER" id="PTHR21066:SF3">
    <property type="entry name" value="IP02236P"/>
    <property type="match status" value="1"/>
</dbReference>
<evidence type="ECO:0000256" key="5">
    <source>
        <dbReference type="ARBA" id="ARBA00023157"/>
    </source>
</evidence>
<proteinExistence type="inferred from homology"/>
<dbReference type="GO" id="GO:0006629">
    <property type="term" value="P:lipid metabolic process"/>
    <property type="evidence" value="ECO:0007669"/>
    <property type="project" value="InterPro"/>
</dbReference>
<dbReference type="InterPro" id="IPR054577">
    <property type="entry name" value="OBP47-like_dom"/>
</dbReference>
<evidence type="ECO:0000259" key="6">
    <source>
        <dbReference type="Pfam" id="PF22651"/>
    </source>
</evidence>
<dbReference type="Gene3D" id="1.10.238.270">
    <property type="match status" value="1"/>
</dbReference>
<feature type="domain" description="OBP47-like" evidence="6">
    <location>
        <begin position="61"/>
        <end position="203"/>
    </location>
</feature>
<sequence length="660" mass="73906">MDQHGGYVEQCTMGQQRRVVLKLALCLLTSGALVQVAAADDNPCAAGPPVDTNPAECCPTPMLVEGTIMMDCYQKYGEQTKKQLKMEGIPRGCCIAECAMNATNMYADGMLKRDDLSKMFMDAVKDKPEWMALVRDATNACFELAEKKKDEIEAGAKLEPSFEGEKICHPISGTVLRCMGMMMFAQCPASVFNVNDNCNKLREGWRTILAAVCVAAVTLAGSTAYAESCPIYLTISANGRSVEDAPLVINWGPGCANPPAWIGLYTENPALSNASPIAQVFPNGQHSGAVASEVKFGRRKLPGGWSHEQVLQHIPKRKSKPICFDLYLTSYDEAGQLQYFDCLKIQPTWMFSEPGLGNVSLRELFLPGTHCSGCYQTRNNVGNVFLKKIGFRQSLDVWSQLVFGVRYLDFSIGYYPSHNGTRNFWIMNEHFRVASLGPILQDIRRFVILSEETVFLDFRRFPLGFHNNPEQHEALLALLEQELGDLVYRRQFLSSDETDTLDADGESYNLTLGDMRREGKYILITYNHEASLNESEIVWKPWKKHSSAFLKHTELGEFMQNLFSQKHPDAPRNIGWSLHGVQGFQGSYNEEEATYLMPAERASIVNPKLMQLLSGPWSHRANAVLVDYFTNTNLVELAVSTNRYKTLRNPMNEAVVLDIQ</sequence>
<evidence type="ECO:0000256" key="4">
    <source>
        <dbReference type="ARBA" id="ARBA00022525"/>
    </source>
</evidence>
<keyword evidence="8" id="KW-1185">Reference proteome</keyword>
<dbReference type="STRING" id="30069.A0A182XYI0"/>
<organism evidence="7 8">
    <name type="scientific">Anopheles stephensi</name>
    <name type="common">Indo-Pakistan malaria mosquito</name>
    <dbReference type="NCBI Taxonomy" id="30069"/>
    <lineage>
        <taxon>Eukaryota</taxon>
        <taxon>Metazoa</taxon>
        <taxon>Ecdysozoa</taxon>
        <taxon>Arthropoda</taxon>
        <taxon>Hexapoda</taxon>
        <taxon>Insecta</taxon>
        <taxon>Pterygota</taxon>
        <taxon>Neoptera</taxon>
        <taxon>Endopterygota</taxon>
        <taxon>Diptera</taxon>
        <taxon>Nematocera</taxon>
        <taxon>Culicoidea</taxon>
        <taxon>Culicidae</taxon>
        <taxon>Anophelinae</taxon>
        <taxon>Anopheles</taxon>
    </lineage>
</organism>
<evidence type="ECO:0000256" key="2">
    <source>
        <dbReference type="ARBA" id="ARBA00008098"/>
    </source>
</evidence>
<keyword evidence="5" id="KW-1015">Disulfide bond</keyword>
<dbReference type="Pfam" id="PF22651">
    <property type="entry name" value="OBP47_like"/>
    <property type="match status" value="1"/>
</dbReference>
<comment type="similarity">
    <text evidence="2">Belongs to the PBP/GOBP family.</text>
</comment>
<dbReference type="SUPFAM" id="SSF51695">
    <property type="entry name" value="PLC-like phosphodiesterases"/>
    <property type="match status" value="1"/>
</dbReference>
<comment type="subcellular location">
    <subcellularLocation>
        <location evidence="1">Secreted</location>
    </subcellularLocation>
</comment>
<dbReference type="VEuPathDB" id="VectorBase:ASTE004428"/>
<dbReference type="EnsemblMetazoa" id="ASTEI01266-RA">
    <property type="protein sequence ID" value="ASTEI01266-PA"/>
    <property type="gene ID" value="ASTEI01266"/>
</dbReference>
<keyword evidence="4" id="KW-0964">Secreted</keyword>
<dbReference type="InterPro" id="IPR052295">
    <property type="entry name" value="Odorant-binding_protein"/>
</dbReference>
<dbReference type="AlphaFoldDB" id="A0A182XYI0"/>
<dbReference type="PANTHER" id="PTHR21066">
    <property type="entry name" value="ODORANT-BINDING PROTEIN 59A-RELATED"/>
    <property type="match status" value="1"/>
</dbReference>
<evidence type="ECO:0000256" key="1">
    <source>
        <dbReference type="ARBA" id="ARBA00004613"/>
    </source>
</evidence>
<reference evidence="8" key="1">
    <citation type="journal article" date="2014" name="Genome Biol.">
        <title>Genome analysis of a major urban malaria vector mosquito, Anopheles stephensi.</title>
        <authorList>
            <person name="Jiang X."/>
            <person name="Peery A."/>
            <person name="Hall A.B."/>
            <person name="Sharma A."/>
            <person name="Chen X.G."/>
            <person name="Waterhouse R.M."/>
            <person name="Komissarov A."/>
            <person name="Riehle M.M."/>
            <person name="Shouche Y."/>
            <person name="Sharakhova M.V."/>
            <person name="Lawson D."/>
            <person name="Pakpour N."/>
            <person name="Arensburger P."/>
            <person name="Davidson V.L."/>
            <person name="Eiglmeier K."/>
            <person name="Emrich S."/>
            <person name="George P."/>
            <person name="Kennedy R.C."/>
            <person name="Mane S.P."/>
            <person name="Maslen G."/>
            <person name="Oringanje C."/>
            <person name="Qi Y."/>
            <person name="Settlage R."/>
            <person name="Tojo M."/>
            <person name="Tubio J.M."/>
            <person name="Unger M.F."/>
            <person name="Wang B."/>
            <person name="Vernick K.D."/>
            <person name="Ribeiro J.M."/>
            <person name="James A.A."/>
            <person name="Michel K."/>
            <person name="Riehle M.A."/>
            <person name="Luckhart S."/>
            <person name="Sharakhov I.V."/>
            <person name="Tu Z."/>
        </authorList>
    </citation>
    <scope>NUCLEOTIDE SEQUENCE [LARGE SCALE GENOMIC DNA]</scope>
    <source>
        <strain evidence="8">Indian</strain>
    </source>
</reference>
<dbReference type="OMA" id="AQHFDVW"/>
<dbReference type="GO" id="GO:0008081">
    <property type="term" value="F:phosphoric diester hydrolase activity"/>
    <property type="evidence" value="ECO:0007669"/>
    <property type="project" value="InterPro"/>
</dbReference>
<dbReference type="VEuPathDB" id="VectorBase:ASTEI20_032730"/>
<dbReference type="GO" id="GO:0005576">
    <property type="term" value="C:extracellular region"/>
    <property type="evidence" value="ECO:0007669"/>
    <property type="project" value="UniProtKB-SubCell"/>
</dbReference>
<dbReference type="InterPro" id="IPR017946">
    <property type="entry name" value="PLC-like_Pdiesterase_TIM-brl"/>
</dbReference>
<accession>A0A182XYI0</accession>
<evidence type="ECO:0000313" key="8">
    <source>
        <dbReference type="Proteomes" id="UP000076408"/>
    </source>
</evidence>
<keyword evidence="3" id="KW-0813">Transport</keyword>
<name>A0A182XYI0_ANOST</name>
<protein>
    <recommendedName>
        <fullName evidence="6">OBP47-like domain-containing protein</fullName>
    </recommendedName>
</protein>
<dbReference type="Proteomes" id="UP000076408">
    <property type="component" value="Unassembled WGS sequence"/>
</dbReference>
<dbReference type="Gene3D" id="3.20.20.190">
    <property type="entry name" value="Phosphatidylinositol (PI) phosphodiesterase"/>
    <property type="match status" value="1"/>
</dbReference>